<name>A0A6V7LRT1_9HYME</name>
<dbReference type="AlphaFoldDB" id="A0A6V7LRT1"/>
<accession>A0A6V7LRT1</accession>
<proteinExistence type="predicted"/>
<reference evidence="1" key="1">
    <citation type="submission" date="2020-07" db="EMBL/GenBank/DDBJ databases">
        <authorList>
            <person name="Ferguson B K."/>
        </authorList>
    </citation>
    <scope>NUCLEOTIDE SEQUENCE</scope>
    <source>
        <strain evidence="1">L06</strain>
    </source>
</reference>
<sequence>MLHGQEICGSRLKVLEAEERNDDRRKRLRMDEDEH</sequence>
<gene>
    <name evidence="1" type="ORF">BBRV_LOCUS112343</name>
</gene>
<organism evidence="1">
    <name type="scientific">Bracon brevicornis</name>
    <dbReference type="NCBI Taxonomy" id="1563983"/>
    <lineage>
        <taxon>Eukaryota</taxon>
        <taxon>Metazoa</taxon>
        <taxon>Ecdysozoa</taxon>
        <taxon>Arthropoda</taxon>
        <taxon>Hexapoda</taxon>
        <taxon>Insecta</taxon>
        <taxon>Pterygota</taxon>
        <taxon>Neoptera</taxon>
        <taxon>Endopterygota</taxon>
        <taxon>Hymenoptera</taxon>
        <taxon>Apocrita</taxon>
        <taxon>Ichneumonoidea</taxon>
        <taxon>Braconidae</taxon>
        <taxon>Braconinae</taxon>
        <taxon>Bracon</taxon>
    </lineage>
</organism>
<evidence type="ECO:0000313" key="1">
    <source>
        <dbReference type="EMBL" id="CAD1578251.1"/>
    </source>
</evidence>
<protein>
    <submittedName>
        <fullName evidence="1">Uncharacterized protein</fullName>
    </submittedName>
</protein>
<dbReference type="EMBL" id="CADCXW020000344">
    <property type="protein sequence ID" value="CAD1578251.1"/>
    <property type="molecule type" value="Genomic_DNA"/>
</dbReference>